<name>A0A075SJA9_STRSU</name>
<dbReference type="GO" id="GO:0031388">
    <property type="term" value="P:organic acid phosphorylation"/>
    <property type="evidence" value="ECO:0007669"/>
    <property type="project" value="UniProtKB-UniRule"/>
</dbReference>
<evidence type="ECO:0000313" key="5">
    <source>
        <dbReference type="EMBL" id="AIG43948.1"/>
    </source>
</evidence>
<dbReference type="InterPro" id="IPR036129">
    <property type="entry name" value="Glycerate_kinase_sf"/>
</dbReference>
<keyword evidence="2 4" id="KW-0808">Transferase</keyword>
<dbReference type="GO" id="GO:0008887">
    <property type="term" value="F:glycerate kinase activity"/>
    <property type="evidence" value="ECO:0007669"/>
    <property type="project" value="UniProtKB-UniRule"/>
</dbReference>
<dbReference type="Gene3D" id="3.40.50.10350">
    <property type="entry name" value="Glycerate kinase, domain 1"/>
    <property type="match status" value="1"/>
</dbReference>
<evidence type="ECO:0000256" key="3">
    <source>
        <dbReference type="ARBA" id="ARBA00022777"/>
    </source>
</evidence>
<gene>
    <name evidence="5" type="ORF">ID09_07940</name>
</gene>
<dbReference type="SUPFAM" id="SSF110738">
    <property type="entry name" value="Glycerate kinase I"/>
    <property type="match status" value="1"/>
</dbReference>
<dbReference type="NCBIfam" id="TIGR00045">
    <property type="entry name" value="glycerate kinase"/>
    <property type="match status" value="1"/>
</dbReference>
<reference evidence="5 6" key="1">
    <citation type="journal article" date="2014" name="Genome Announc.">
        <title>Whole-Genome Sequence of Streptococcus suis Serotype 4 Reference Strain 6407.</title>
        <authorList>
            <person name="Wang K."/>
            <person name="Chen J."/>
            <person name="Yao H."/>
            <person name="Lu C."/>
        </authorList>
    </citation>
    <scope>NUCLEOTIDE SEQUENCE [LARGE SCALE GENOMIC DNA]</scope>
    <source>
        <strain evidence="5">6407</strain>
    </source>
</reference>
<sequence>MHILIAPDSFKESLSATKVAEAIKKGFSKAYPQAGYDLIPLGDGGEGTVESLMQALSLDGTQTWVTGPFGDKIKVSYAVKDDLAVFEMAEIVGLASIPHERRSPLFIKTQGVGELIVELVQNGVKCIFIGVGGSASHDGGIGMAAGLGVKFYNREGKEVEAIGAHIGEIVSFSTEDMLVDLSQVRIDLVTDVENPLCGPAGATFVFAGQKGLASAEFELVDKKMESFYKLVNPMLLDLAGAGAGGGMAAGLVQFAGARIQKGIDFVLDQLDFDHRVTKADLVVVGEGRMDAQSLSGKTPIGVARRTPTGIPIIAICGSLKDDLPEFPFENICAAFPIIASVESLEDTLQKAEKNLVRTAEQVARILLLGGQQRWN</sequence>
<dbReference type="AlphaFoldDB" id="A0A075SJA9"/>
<comment type="similarity">
    <text evidence="1 4">Belongs to the glycerate kinase type-1 family.</text>
</comment>
<evidence type="ECO:0000313" key="6">
    <source>
        <dbReference type="Proteomes" id="UP000028185"/>
    </source>
</evidence>
<dbReference type="Proteomes" id="UP000028185">
    <property type="component" value="Chromosome"/>
</dbReference>
<evidence type="ECO:0000256" key="2">
    <source>
        <dbReference type="ARBA" id="ARBA00022679"/>
    </source>
</evidence>
<protein>
    <submittedName>
        <fullName evidence="5">Glycerate kinase</fullName>
    </submittedName>
</protein>
<evidence type="ECO:0000256" key="4">
    <source>
        <dbReference type="PIRNR" id="PIRNR006078"/>
    </source>
</evidence>
<dbReference type="Pfam" id="PF02595">
    <property type="entry name" value="Gly_kinase"/>
    <property type="match status" value="1"/>
</dbReference>
<dbReference type="PANTHER" id="PTHR21599">
    <property type="entry name" value="GLYCERATE KINASE"/>
    <property type="match status" value="1"/>
</dbReference>
<dbReference type="PIRSF" id="PIRSF006078">
    <property type="entry name" value="GlxK"/>
    <property type="match status" value="1"/>
</dbReference>
<dbReference type="InterPro" id="IPR018197">
    <property type="entry name" value="Glycerate_kinase_RE-like"/>
</dbReference>
<dbReference type="PATRIC" id="fig|1214179.4.peg.1565"/>
<dbReference type="Gene3D" id="3.90.1510.10">
    <property type="entry name" value="Glycerate kinase, domain 2"/>
    <property type="match status" value="1"/>
</dbReference>
<dbReference type="InterPro" id="IPR004381">
    <property type="entry name" value="Glycerate_kinase"/>
</dbReference>
<organism evidence="5 6">
    <name type="scientific">Streptococcus suis 6407</name>
    <dbReference type="NCBI Taxonomy" id="1214179"/>
    <lineage>
        <taxon>Bacteria</taxon>
        <taxon>Bacillati</taxon>
        <taxon>Bacillota</taxon>
        <taxon>Bacilli</taxon>
        <taxon>Lactobacillales</taxon>
        <taxon>Streptococcaceae</taxon>
        <taxon>Streptococcus</taxon>
    </lineage>
</organism>
<dbReference type="PANTHER" id="PTHR21599:SF0">
    <property type="entry name" value="GLYCERATE KINASE"/>
    <property type="match status" value="1"/>
</dbReference>
<dbReference type="InterPro" id="IPR018193">
    <property type="entry name" value="Glyc_kinase_flavodox-like_fold"/>
</dbReference>
<dbReference type="EMBL" id="CP008921">
    <property type="protein sequence ID" value="AIG43948.1"/>
    <property type="molecule type" value="Genomic_DNA"/>
</dbReference>
<dbReference type="RefSeq" id="WP_024381985.1">
    <property type="nucleotide sequence ID" value="NZ_ALLE01000010.1"/>
</dbReference>
<accession>A0A075SJA9</accession>
<dbReference type="HOGENOM" id="CLU_028255_0_0_9"/>
<evidence type="ECO:0000256" key="1">
    <source>
        <dbReference type="ARBA" id="ARBA00006284"/>
    </source>
</evidence>
<keyword evidence="3 4" id="KW-0418">Kinase</keyword>
<proteinExistence type="inferred from homology"/>